<proteinExistence type="predicted"/>
<name>A0A7C4QP36_9PLAN</name>
<accession>A0A7C4QP36</accession>
<dbReference type="AlphaFoldDB" id="A0A7C4QP36"/>
<dbReference type="EMBL" id="DSVQ01000012">
    <property type="protein sequence ID" value="HGT39343.1"/>
    <property type="molecule type" value="Genomic_DNA"/>
</dbReference>
<evidence type="ECO:0000313" key="1">
    <source>
        <dbReference type="EMBL" id="HGT39343.1"/>
    </source>
</evidence>
<organism evidence="1">
    <name type="scientific">Schlesneria paludicola</name>
    <dbReference type="NCBI Taxonomy" id="360056"/>
    <lineage>
        <taxon>Bacteria</taxon>
        <taxon>Pseudomonadati</taxon>
        <taxon>Planctomycetota</taxon>
        <taxon>Planctomycetia</taxon>
        <taxon>Planctomycetales</taxon>
        <taxon>Planctomycetaceae</taxon>
        <taxon>Schlesneria</taxon>
    </lineage>
</organism>
<protein>
    <recommendedName>
        <fullName evidence="2">Phage metallopeptidase domain-containing protein</fullName>
    </recommendedName>
</protein>
<evidence type="ECO:0008006" key="2">
    <source>
        <dbReference type="Google" id="ProtNLM"/>
    </source>
</evidence>
<gene>
    <name evidence="1" type="ORF">ENS64_08805</name>
</gene>
<sequence>MPRQPFDFTSAMERLCGDIVAHTPELGHVRMPQVAISFAQARRRVLHGLQAKLTPLRFEAGSLIMRRGRSEWTIRRLFRGDVEILYILTFYLPRFLDQSLEEKFVTVFHELFHIGPRFDGDIRRHEGRYHVHSASQKAYDREMARLAQAYLRRRPRRELWSFLELSFDELLARHGSVIGRRIPVPKLIRLPASRSA</sequence>
<reference evidence="1" key="1">
    <citation type="journal article" date="2020" name="mSystems">
        <title>Genome- and Community-Level Interaction Insights into Carbon Utilization and Element Cycling Functions of Hydrothermarchaeota in Hydrothermal Sediment.</title>
        <authorList>
            <person name="Zhou Z."/>
            <person name="Liu Y."/>
            <person name="Xu W."/>
            <person name="Pan J."/>
            <person name="Luo Z.H."/>
            <person name="Li M."/>
        </authorList>
    </citation>
    <scope>NUCLEOTIDE SEQUENCE [LARGE SCALE GENOMIC DNA]</scope>
    <source>
        <strain evidence="1">SpSt-508</strain>
    </source>
</reference>
<comment type="caution">
    <text evidence="1">The sequence shown here is derived from an EMBL/GenBank/DDBJ whole genome shotgun (WGS) entry which is preliminary data.</text>
</comment>